<dbReference type="OrthoDB" id="2963168at2759"/>
<dbReference type="AlphaFoldDB" id="A0A9P6ARG8"/>
<evidence type="ECO:0008006" key="4">
    <source>
        <dbReference type="Google" id="ProtNLM"/>
    </source>
</evidence>
<evidence type="ECO:0000313" key="2">
    <source>
        <dbReference type="EMBL" id="KAF9510332.1"/>
    </source>
</evidence>
<dbReference type="Proteomes" id="UP000886523">
    <property type="component" value="Unassembled WGS sequence"/>
</dbReference>
<evidence type="ECO:0000313" key="3">
    <source>
        <dbReference type="Proteomes" id="UP000886523"/>
    </source>
</evidence>
<accession>A0A9P6ARG8</accession>
<feature type="compositionally biased region" description="Polar residues" evidence="1">
    <location>
        <begin position="25"/>
        <end position="34"/>
    </location>
</feature>
<dbReference type="EMBL" id="MU129018">
    <property type="protein sequence ID" value="KAF9510332.1"/>
    <property type="molecule type" value="Genomic_DNA"/>
</dbReference>
<organism evidence="2 3">
    <name type="scientific">Hydnum rufescens UP504</name>
    <dbReference type="NCBI Taxonomy" id="1448309"/>
    <lineage>
        <taxon>Eukaryota</taxon>
        <taxon>Fungi</taxon>
        <taxon>Dikarya</taxon>
        <taxon>Basidiomycota</taxon>
        <taxon>Agaricomycotina</taxon>
        <taxon>Agaricomycetes</taxon>
        <taxon>Cantharellales</taxon>
        <taxon>Hydnaceae</taxon>
        <taxon>Hydnum</taxon>
    </lineage>
</organism>
<feature type="region of interest" description="Disordered" evidence="1">
    <location>
        <begin position="1"/>
        <end position="48"/>
    </location>
</feature>
<dbReference type="SUPFAM" id="SSF53067">
    <property type="entry name" value="Actin-like ATPase domain"/>
    <property type="match status" value="2"/>
</dbReference>
<comment type="caution">
    <text evidence="2">The sequence shown here is derived from an EMBL/GenBank/DDBJ whole genome shotgun (WGS) entry which is preliminary data.</text>
</comment>
<dbReference type="InterPro" id="IPR043129">
    <property type="entry name" value="ATPase_NBD"/>
</dbReference>
<dbReference type="PANTHER" id="PTHR14187:SF5">
    <property type="entry name" value="HEAT SHOCK 70 KDA PROTEIN 12A"/>
    <property type="match status" value="1"/>
</dbReference>
<feature type="compositionally biased region" description="Basic and acidic residues" evidence="1">
    <location>
        <begin position="1"/>
        <end position="10"/>
    </location>
</feature>
<sequence length="587" mass="64956">LSQEERRGRMPSDCGIHSQPAPGHSRNSQPQNARQIPPSSPDAPYPQYPTSFRYPISPSSSYQTIPFLSTLVPHYSGVSYATSTSGEVHQMLAWPGSSAAVSKIPTCLVYDPLGHIRAWGVEAKDISLKKDGFKLWLDPISAPRAIVASRFLQNVVDVVADYLSCVWMHTKNQMHRENGWCSLSTLCVPSSWGLRASLLLREAATKAGLVEKSDPEDIYWQERLHIIPETEASVIHSISAGPCLTICDAGAAAVDLATYSAAPRSGSYCGSLFLDLRFRELVQIRLATHPAHLDEASLAHFVRSFSESAKLAYKGPEDDTKLFRFRCLHVEDLHDPAVGLDHGELVIPGAVLRCEVFDPVVDQVLHSIASHVRASNVRLDALILVGGFSRNEYLFQRITGQFASSIVSVIRPAHGDIASCRGGARFSIRSLISSVIPSAEYRTMRPAYITGVPDRSLCEHRVEYIVRRGASITKGSRSELELIALNYSDHTFELVLYTSDGDQTWRYFDQEQGEELGRCRVDLGTYPGFLEQVKASPFGSFYVDFVLGFEMDSAEIRCVLLYEGVKCGSVTCDTHNYRTSAWMVTRG</sequence>
<proteinExistence type="predicted"/>
<evidence type="ECO:0000256" key="1">
    <source>
        <dbReference type="SAM" id="MobiDB-lite"/>
    </source>
</evidence>
<reference evidence="2" key="1">
    <citation type="journal article" date="2020" name="Nat. Commun.">
        <title>Large-scale genome sequencing of mycorrhizal fungi provides insights into the early evolution of symbiotic traits.</title>
        <authorList>
            <person name="Miyauchi S."/>
            <person name="Kiss E."/>
            <person name="Kuo A."/>
            <person name="Drula E."/>
            <person name="Kohler A."/>
            <person name="Sanchez-Garcia M."/>
            <person name="Morin E."/>
            <person name="Andreopoulos B."/>
            <person name="Barry K.W."/>
            <person name="Bonito G."/>
            <person name="Buee M."/>
            <person name="Carver A."/>
            <person name="Chen C."/>
            <person name="Cichocki N."/>
            <person name="Clum A."/>
            <person name="Culley D."/>
            <person name="Crous P.W."/>
            <person name="Fauchery L."/>
            <person name="Girlanda M."/>
            <person name="Hayes R.D."/>
            <person name="Keri Z."/>
            <person name="LaButti K."/>
            <person name="Lipzen A."/>
            <person name="Lombard V."/>
            <person name="Magnuson J."/>
            <person name="Maillard F."/>
            <person name="Murat C."/>
            <person name="Nolan M."/>
            <person name="Ohm R.A."/>
            <person name="Pangilinan J."/>
            <person name="Pereira M.F."/>
            <person name="Perotto S."/>
            <person name="Peter M."/>
            <person name="Pfister S."/>
            <person name="Riley R."/>
            <person name="Sitrit Y."/>
            <person name="Stielow J.B."/>
            <person name="Szollosi G."/>
            <person name="Zifcakova L."/>
            <person name="Stursova M."/>
            <person name="Spatafora J.W."/>
            <person name="Tedersoo L."/>
            <person name="Vaario L.M."/>
            <person name="Yamada A."/>
            <person name="Yan M."/>
            <person name="Wang P."/>
            <person name="Xu J."/>
            <person name="Bruns T."/>
            <person name="Baldrian P."/>
            <person name="Vilgalys R."/>
            <person name="Dunand C."/>
            <person name="Henrissat B."/>
            <person name="Grigoriev I.V."/>
            <person name="Hibbett D."/>
            <person name="Nagy L.G."/>
            <person name="Martin F.M."/>
        </authorList>
    </citation>
    <scope>NUCLEOTIDE SEQUENCE</scope>
    <source>
        <strain evidence="2">UP504</strain>
    </source>
</reference>
<name>A0A9P6ARG8_9AGAM</name>
<dbReference type="Gene3D" id="3.30.420.40">
    <property type="match status" value="1"/>
</dbReference>
<feature type="compositionally biased region" description="Pro residues" evidence="1">
    <location>
        <begin position="38"/>
        <end position="47"/>
    </location>
</feature>
<protein>
    <recommendedName>
        <fullName evidence="4">Actin-like ATPase domain-containing protein</fullName>
    </recommendedName>
</protein>
<dbReference type="CDD" id="cd10170">
    <property type="entry name" value="ASKHA_NBD_HSP70"/>
    <property type="match status" value="1"/>
</dbReference>
<keyword evidence="3" id="KW-1185">Reference proteome</keyword>
<feature type="non-terminal residue" evidence="2">
    <location>
        <position position="1"/>
    </location>
</feature>
<dbReference type="PANTHER" id="PTHR14187">
    <property type="entry name" value="ALPHA KINASE/ELONGATION FACTOR 2 KINASE"/>
    <property type="match status" value="1"/>
</dbReference>
<gene>
    <name evidence="2" type="ORF">BS47DRAFT_1348130</name>
</gene>